<keyword evidence="1" id="KW-0805">Transcription regulation</keyword>
<keyword evidence="3" id="KW-0804">Transcription</keyword>
<dbReference type="AlphaFoldDB" id="A0A174JUZ2"/>
<dbReference type="PANTHER" id="PTHR30136">
    <property type="entry name" value="HELIX-TURN-HELIX TRANSCRIPTIONAL REGULATOR, ICLR FAMILY"/>
    <property type="match status" value="1"/>
</dbReference>
<gene>
    <name evidence="6" type="primary">kdgR_7</name>
    <name evidence="6" type="ORF">ERS852407_04704</name>
</gene>
<evidence type="ECO:0000313" key="6">
    <source>
        <dbReference type="EMBL" id="CUP01607.1"/>
    </source>
</evidence>
<dbReference type="PROSITE" id="PS51078">
    <property type="entry name" value="ICLR_ED"/>
    <property type="match status" value="1"/>
</dbReference>
<dbReference type="InterPro" id="IPR036388">
    <property type="entry name" value="WH-like_DNA-bd_sf"/>
</dbReference>
<sequence length="249" mass="28531">MVLQSLDRGLDALNILAKHDLVSVTELAKELEVDKSTASRIMETLRQHDMVQLDKKTRKYKLGFRVLHLAERFRSRLQIIDIARPVLLEVSRELGQSVHLCAYNKGMVYVIDQVVSDLPYSMSAMVGLIEPIHSSSVGKCIFAYRTPERMEEILEDYEFTSYTVHTITEKAKLLEEFEKIRSQGYAVDDEEMFIGVRCIAVPVFGYLNSARYGIGISGPIDLMSPEKLEIYRKRLMVAAKKIRREVELL</sequence>
<feature type="domain" description="HTH iclR-type" evidence="4">
    <location>
        <begin position="3"/>
        <end position="64"/>
    </location>
</feature>
<feature type="domain" description="IclR-ED" evidence="5">
    <location>
        <begin position="65"/>
        <end position="248"/>
    </location>
</feature>
<dbReference type="GO" id="GO:0003700">
    <property type="term" value="F:DNA-binding transcription factor activity"/>
    <property type="evidence" value="ECO:0007669"/>
    <property type="project" value="TreeGrafter"/>
</dbReference>
<dbReference type="InterPro" id="IPR050707">
    <property type="entry name" value="HTH_MetabolicPath_Reg"/>
</dbReference>
<dbReference type="GO" id="GO:0045892">
    <property type="term" value="P:negative regulation of DNA-templated transcription"/>
    <property type="evidence" value="ECO:0007669"/>
    <property type="project" value="TreeGrafter"/>
</dbReference>
<dbReference type="SUPFAM" id="SSF55781">
    <property type="entry name" value="GAF domain-like"/>
    <property type="match status" value="1"/>
</dbReference>
<dbReference type="GO" id="GO:0003677">
    <property type="term" value="F:DNA binding"/>
    <property type="evidence" value="ECO:0007669"/>
    <property type="project" value="UniProtKB-KW"/>
</dbReference>
<dbReference type="RefSeq" id="WP_055658859.1">
    <property type="nucleotide sequence ID" value="NZ_CABIXC010000016.1"/>
</dbReference>
<dbReference type="SUPFAM" id="SSF46785">
    <property type="entry name" value="Winged helix' DNA-binding domain"/>
    <property type="match status" value="1"/>
</dbReference>
<dbReference type="InterPro" id="IPR036390">
    <property type="entry name" value="WH_DNA-bd_sf"/>
</dbReference>
<dbReference type="Gene3D" id="3.30.450.40">
    <property type="match status" value="1"/>
</dbReference>
<evidence type="ECO:0000256" key="3">
    <source>
        <dbReference type="ARBA" id="ARBA00023163"/>
    </source>
</evidence>
<evidence type="ECO:0000259" key="4">
    <source>
        <dbReference type="PROSITE" id="PS51077"/>
    </source>
</evidence>
<dbReference type="Proteomes" id="UP000095651">
    <property type="component" value="Unassembled WGS sequence"/>
</dbReference>
<dbReference type="Pfam" id="PF09339">
    <property type="entry name" value="HTH_IclR"/>
    <property type="match status" value="1"/>
</dbReference>
<protein>
    <submittedName>
        <fullName evidence="6">Transcriptional regulator KdgR</fullName>
    </submittedName>
</protein>
<name>A0A174JUZ2_9FIRM</name>
<dbReference type="EMBL" id="CYZE01000016">
    <property type="protein sequence ID" value="CUP01607.1"/>
    <property type="molecule type" value="Genomic_DNA"/>
</dbReference>
<dbReference type="InterPro" id="IPR005471">
    <property type="entry name" value="Tscrpt_reg_IclR_N"/>
</dbReference>
<evidence type="ECO:0000256" key="2">
    <source>
        <dbReference type="ARBA" id="ARBA00023125"/>
    </source>
</evidence>
<dbReference type="Gene3D" id="1.10.10.10">
    <property type="entry name" value="Winged helix-like DNA-binding domain superfamily/Winged helix DNA-binding domain"/>
    <property type="match status" value="1"/>
</dbReference>
<dbReference type="PANTHER" id="PTHR30136:SF24">
    <property type="entry name" value="HTH-TYPE TRANSCRIPTIONAL REPRESSOR ALLR"/>
    <property type="match status" value="1"/>
</dbReference>
<organism evidence="6 7">
    <name type="scientific">Hungatella hathewayi</name>
    <dbReference type="NCBI Taxonomy" id="154046"/>
    <lineage>
        <taxon>Bacteria</taxon>
        <taxon>Bacillati</taxon>
        <taxon>Bacillota</taxon>
        <taxon>Clostridia</taxon>
        <taxon>Lachnospirales</taxon>
        <taxon>Lachnospiraceae</taxon>
        <taxon>Hungatella</taxon>
    </lineage>
</organism>
<proteinExistence type="predicted"/>
<dbReference type="Pfam" id="PF01614">
    <property type="entry name" value="IclR_C"/>
    <property type="match status" value="1"/>
</dbReference>
<dbReference type="InterPro" id="IPR014757">
    <property type="entry name" value="Tscrpt_reg_IclR_C"/>
</dbReference>
<evidence type="ECO:0000259" key="5">
    <source>
        <dbReference type="PROSITE" id="PS51078"/>
    </source>
</evidence>
<dbReference type="InterPro" id="IPR029016">
    <property type="entry name" value="GAF-like_dom_sf"/>
</dbReference>
<dbReference type="SMART" id="SM00346">
    <property type="entry name" value="HTH_ICLR"/>
    <property type="match status" value="1"/>
</dbReference>
<dbReference type="PROSITE" id="PS51077">
    <property type="entry name" value="HTH_ICLR"/>
    <property type="match status" value="1"/>
</dbReference>
<accession>A0A174JUZ2</accession>
<evidence type="ECO:0000313" key="7">
    <source>
        <dbReference type="Proteomes" id="UP000095651"/>
    </source>
</evidence>
<keyword evidence="2" id="KW-0238">DNA-binding</keyword>
<reference evidence="6 7" key="1">
    <citation type="submission" date="2015-09" db="EMBL/GenBank/DDBJ databases">
        <authorList>
            <consortium name="Pathogen Informatics"/>
        </authorList>
    </citation>
    <scope>NUCLEOTIDE SEQUENCE [LARGE SCALE GENOMIC DNA]</scope>
    <source>
        <strain evidence="6 7">2789STDY5608850</strain>
    </source>
</reference>
<evidence type="ECO:0000256" key="1">
    <source>
        <dbReference type="ARBA" id="ARBA00023015"/>
    </source>
</evidence>